<dbReference type="EC" id="2.4.-.-" evidence="2"/>
<dbReference type="Proteomes" id="UP001597199">
    <property type="component" value="Unassembled WGS sequence"/>
</dbReference>
<proteinExistence type="predicted"/>
<accession>A0ABW4BJ07</accession>
<dbReference type="Pfam" id="PF00535">
    <property type="entry name" value="Glycos_transf_2"/>
    <property type="match status" value="1"/>
</dbReference>
<dbReference type="InterPro" id="IPR001173">
    <property type="entry name" value="Glyco_trans_2-like"/>
</dbReference>
<sequence>MKTAIVILNYNSGEATANLVKVLTRNLSVDEEVIVVDNSSSDNSIQLLIAQGRYSSFKLIRSETNGGYAAGNNIGLKQAIADGCEFAVIMNSDISISDDTVSRLVSHLESHHSCAVVSPVLETAGAEDTYGRLNYLGKIHSWKSVFPDDLKHPFKVDSIVGACFALRLSVVADVGFIPEPYFLNFEETEWCIRMGRAGYSVECLPYLRVRHQNHGSTGNVSGLQKYFMRRNLVLFNRRLGSKSQIVGLVVKLIPFAMLQCLKNGSWMPAKSYVDGWTGRNRFLEGRSVS</sequence>
<keyword evidence="3" id="KW-1185">Reference proteome</keyword>
<dbReference type="GO" id="GO:0016757">
    <property type="term" value="F:glycosyltransferase activity"/>
    <property type="evidence" value="ECO:0007669"/>
    <property type="project" value="UniProtKB-KW"/>
</dbReference>
<feature type="domain" description="Glycosyltransferase 2-like" evidence="1">
    <location>
        <begin position="5"/>
        <end position="172"/>
    </location>
</feature>
<dbReference type="InterPro" id="IPR029044">
    <property type="entry name" value="Nucleotide-diphossugar_trans"/>
</dbReference>
<organism evidence="2 3">
    <name type="scientific">Lacticaseibacillus suilingensis</name>
    <dbReference type="NCBI Taxonomy" id="2799577"/>
    <lineage>
        <taxon>Bacteria</taxon>
        <taxon>Bacillati</taxon>
        <taxon>Bacillota</taxon>
        <taxon>Bacilli</taxon>
        <taxon>Lactobacillales</taxon>
        <taxon>Lactobacillaceae</taxon>
        <taxon>Lacticaseibacillus</taxon>
    </lineage>
</organism>
<dbReference type="RefSeq" id="WP_204119753.1">
    <property type="nucleotide sequence ID" value="NZ_BOLV01000026.1"/>
</dbReference>
<dbReference type="SUPFAM" id="SSF53448">
    <property type="entry name" value="Nucleotide-diphospho-sugar transferases"/>
    <property type="match status" value="1"/>
</dbReference>
<evidence type="ECO:0000259" key="1">
    <source>
        <dbReference type="Pfam" id="PF00535"/>
    </source>
</evidence>
<reference evidence="3" key="1">
    <citation type="journal article" date="2019" name="Int. J. Syst. Evol. Microbiol.">
        <title>The Global Catalogue of Microorganisms (GCM) 10K type strain sequencing project: providing services to taxonomists for standard genome sequencing and annotation.</title>
        <authorList>
            <consortium name="The Broad Institute Genomics Platform"/>
            <consortium name="The Broad Institute Genome Sequencing Center for Infectious Disease"/>
            <person name="Wu L."/>
            <person name="Ma J."/>
        </authorList>
    </citation>
    <scope>NUCLEOTIDE SEQUENCE [LARGE SCALE GENOMIC DNA]</scope>
    <source>
        <strain evidence="3">CCM 9110</strain>
    </source>
</reference>
<comment type="caution">
    <text evidence="2">The sequence shown here is derived from an EMBL/GenBank/DDBJ whole genome shotgun (WGS) entry which is preliminary data.</text>
</comment>
<keyword evidence="2" id="KW-0808">Transferase</keyword>
<name>A0ABW4BJ07_9LACO</name>
<protein>
    <submittedName>
        <fullName evidence="2">Glycosyltransferase family 2 protein</fullName>
        <ecNumber evidence="2">2.4.-.-</ecNumber>
    </submittedName>
</protein>
<dbReference type="PANTHER" id="PTHR43179:SF7">
    <property type="entry name" value="RHAMNOSYLTRANSFERASE WBBL"/>
    <property type="match status" value="1"/>
</dbReference>
<dbReference type="EMBL" id="JBHTOA010000037">
    <property type="protein sequence ID" value="MFD1399687.1"/>
    <property type="molecule type" value="Genomic_DNA"/>
</dbReference>
<evidence type="ECO:0000313" key="3">
    <source>
        <dbReference type="Proteomes" id="UP001597199"/>
    </source>
</evidence>
<dbReference type="CDD" id="cd04186">
    <property type="entry name" value="GT_2_like_c"/>
    <property type="match status" value="1"/>
</dbReference>
<keyword evidence="2" id="KW-0328">Glycosyltransferase</keyword>
<dbReference type="PANTHER" id="PTHR43179">
    <property type="entry name" value="RHAMNOSYLTRANSFERASE WBBL"/>
    <property type="match status" value="1"/>
</dbReference>
<evidence type="ECO:0000313" key="2">
    <source>
        <dbReference type="EMBL" id="MFD1399687.1"/>
    </source>
</evidence>
<gene>
    <name evidence="2" type="ORF">ACFQ41_10250</name>
</gene>
<dbReference type="Gene3D" id="3.90.550.10">
    <property type="entry name" value="Spore Coat Polysaccharide Biosynthesis Protein SpsA, Chain A"/>
    <property type="match status" value="1"/>
</dbReference>